<keyword evidence="1" id="KW-0175">Coiled coil</keyword>
<feature type="region of interest" description="Disordered" evidence="2">
    <location>
        <begin position="1"/>
        <end position="88"/>
    </location>
</feature>
<keyword evidence="4" id="KW-1185">Reference proteome</keyword>
<feature type="coiled-coil region" evidence="1">
    <location>
        <begin position="278"/>
        <end position="305"/>
    </location>
</feature>
<dbReference type="EMBL" id="KB743167">
    <property type="protein sequence ID" value="EOB00750.1"/>
    <property type="molecule type" value="Genomic_DNA"/>
</dbReference>
<sequence>MGSPERGPLGMGHLEKGPPERGPPEGGPPERGPPERGPPEGGSPDRGPPERGSPKGGLPERGHLERGSPESGDPPQRIPPLLPCPAKHREGMLYTSDTCTRSPANLAPFGTQLSRVHSRLDQNPGISESSPGARTVCVGTRKGVVLGRRKADHATLLYSSTLARLSTPRKLLGTPHSTSGALLIQKVCCISTTLSYEAVTKLSQNCTVEPTDKNCSTIAHSLAKLSEKGRPMSLVSSDTSCCSQEHALLSTFASTSTLKSAVRTRRTFWQKIANVFLCEELYREVLNLQKQLKQVSEGLDRLQADDTTVTASVEMWFDLINNKELEPLKNKIKKLFKDAWKLSI</sequence>
<protein>
    <submittedName>
        <fullName evidence="3">Uncharacterized protein</fullName>
    </submittedName>
</protein>
<evidence type="ECO:0000256" key="1">
    <source>
        <dbReference type="SAM" id="Coils"/>
    </source>
</evidence>
<evidence type="ECO:0000313" key="4">
    <source>
        <dbReference type="Proteomes" id="UP000296049"/>
    </source>
</evidence>
<reference evidence="4" key="1">
    <citation type="journal article" date="2013" name="Nat. Genet.">
        <title>The duck genome and transcriptome provide insight into an avian influenza virus reservoir species.</title>
        <authorList>
            <person name="Huang Y."/>
            <person name="Li Y."/>
            <person name="Burt D.W."/>
            <person name="Chen H."/>
            <person name="Zhang Y."/>
            <person name="Qian W."/>
            <person name="Kim H."/>
            <person name="Gan S."/>
            <person name="Zhao Y."/>
            <person name="Li J."/>
            <person name="Yi K."/>
            <person name="Feng H."/>
            <person name="Zhu P."/>
            <person name="Li B."/>
            <person name="Liu Q."/>
            <person name="Fairley S."/>
            <person name="Magor K.E."/>
            <person name="Du Z."/>
            <person name="Hu X."/>
            <person name="Goodman L."/>
            <person name="Tafer H."/>
            <person name="Vignal A."/>
            <person name="Lee T."/>
            <person name="Kim K.W."/>
            <person name="Sheng Z."/>
            <person name="An Y."/>
            <person name="Searle S."/>
            <person name="Herrero J."/>
            <person name="Groenen M.A."/>
            <person name="Crooijmans R.P."/>
            <person name="Faraut T."/>
            <person name="Cai Q."/>
            <person name="Webster R.G."/>
            <person name="Aldridge J.R."/>
            <person name="Warren W.C."/>
            <person name="Bartschat S."/>
            <person name="Kehr S."/>
            <person name="Marz M."/>
            <person name="Stadler P.F."/>
            <person name="Smith J."/>
            <person name="Kraus R.H."/>
            <person name="Zhao Y."/>
            <person name="Ren L."/>
            <person name="Fei J."/>
            <person name="Morisson M."/>
            <person name="Kaiser P."/>
            <person name="Griffin D.K."/>
            <person name="Rao M."/>
            <person name="Pitel F."/>
            <person name="Wang J."/>
            <person name="Li N."/>
        </authorList>
    </citation>
    <scope>NUCLEOTIDE SEQUENCE [LARGE SCALE GENOMIC DNA]</scope>
</reference>
<name>R0LGP0_ANAPL</name>
<organism evidence="3 4">
    <name type="scientific">Anas platyrhynchos</name>
    <name type="common">Mallard</name>
    <name type="synonym">Anas boschas</name>
    <dbReference type="NCBI Taxonomy" id="8839"/>
    <lineage>
        <taxon>Eukaryota</taxon>
        <taxon>Metazoa</taxon>
        <taxon>Chordata</taxon>
        <taxon>Craniata</taxon>
        <taxon>Vertebrata</taxon>
        <taxon>Euteleostomi</taxon>
        <taxon>Archelosauria</taxon>
        <taxon>Archosauria</taxon>
        <taxon>Dinosauria</taxon>
        <taxon>Saurischia</taxon>
        <taxon>Theropoda</taxon>
        <taxon>Coelurosauria</taxon>
        <taxon>Aves</taxon>
        <taxon>Neognathae</taxon>
        <taxon>Galloanserae</taxon>
        <taxon>Anseriformes</taxon>
        <taxon>Anatidae</taxon>
        <taxon>Anatinae</taxon>
        <taxon>Anas</taxon>
    </lineage>
</organism>
<dbReference type="AlphaFoldDB" id="R0LGP0"/>
<proteinExistence type="predicted"/>
<dbReference type="Proteomes" id="UP000296049">
    <property type="component" value="Unassembled WGS sequence"/>
</dbReference>
<evidence type="ECO:0000313" key="3">
    <source>
        <dbReference type="EMBL" id="EOB00750.1"/>
    </source>
</evidence>
<feature type="compositionally biased region" description="Basic and acidic residues" evidence="2">
    <location>
        <begin position="13"/>
        <end position="23"/>
    </location>
</feature>
<gene>
    <name evidence="3" type="ORF">Anapl_05911</name>
</gene>
<evidence type="ECO:0000256" key="2">
    <source>
        <dbReference type="SAM" id="MobiDB-lite"/>
    </source>
</evidence>
<accession>R0LGP0</accession>
<feature type="compositionally biased region" description="Basic and acidic residues" evidence="2">
    <location>
        <begin position="47"/>
        <end position="68"/>
    </location>
</feature>